<dbReference type="Proteomes" id="UP001054252">
    <property type="component" value="Unassembled WGS sequence"/>
</dbReference>
<dbReference type="PANTHER" id="PTHR34666:SF7">
    <property type="match status" value="1"/>
</dbReference>
<dbReference type="AlphaFoldDB" id="A0AAV5JCE1"/>
<sequence length="186" mass="21068">MNQTMAATEEFSFPAITDSYPCGIDSPPLWHLSPAASPDAFRDKFSKEGEKRVKEEDDHERFETEEKHRKSCSYVEKGSKVSRRVGYTEDGEEKMDLLWEDFNEELSRSCSSRMGSSGCSSRMGSSGCSSDVVELNCVRSLKLSKTNGGMFSPKKPSIVVFFKSFRKLFLLHSSHHSLAKHHTLRR</sequence>
<gene>
    <name evidence="2" type="ORF">SLEP1_g20601</name>
</gene>
<reference evidence="2 3" key="1">
    <citation type="journal article" date="2021" name="Commun. Biol.">
        <title>The genome of Shorea leprosula (Dipterocarpaceae) highlights the ecological relevance of drought in aseasonal tropical rainforests.</title>
        <authorList>
            <person name="Ng K.K.S."/>
            <person name="Kobayashi M.J."/>
            <person name="Fawcett J.A."/>
            <person name="Hatakeyama M."/>
            <person name="Paape T."/>
            <person name="Ng C.H."/>
            <person name="Ang C.C."/>
            <person name="Tnah L.H."/>
            <person name="Lee C.T."/>
            <person name="Nishiyama T."/>
            <person name="Sese J."/>
            <person name="O'Brien M.J."/>
            <person name="Copetti D."/>
            <person name="Mohd Noor M.I."/>
            <person name="Ong R.C."/>
            <person name="Putra M."/>
            <person name="Sireger I.Z."/>
            <person name="Indrioko S."/>
            <person name="Kosugi Y."/>
            <person name="Izuno A."/>
            <person name="Isagi Y."/>
            <person name="Lee S.L."/>
            <person name="Shimizu K.K."/>
        </authorList>
    </citation>
    <scope>NUCLEOTIDE SEQUENCE [LARGE SCALE GENOMIC DNA]</scope>
    <source>
        <strain evidence="2">214</strain>
    </source>
</reference>
<evidence type="ECO:0000256" key="1">
    <source>
        <dbReference type="SAM" id="MobiDB-lite"/>
    </source>
</evidence>
<protein>
    <submittedName>
        <fullName evidence="2">Uncharacterized protein</fullName>
    </submittedName>
</protein>
<evidence type="ECO:0000313" key="3">
    <source>
        <dbReference type="Proteomes" id="UP001054252"/>
    </source>
</evidence>
<accession>A0AAV5JCE1</accession>
<dbReference type="PANTHER" id="PTHR34666">
    <property type="entry name" value="EXPRESSED PROTEIN"/>
    <property type="match status" value="1"/>
</dbReference>
<proteinExistence type="predicted"/>
<name>A0AAV5JCE1_9ROSI</name>
<evidence type="ECO:0000313" key="2">
    <source>
        <dbReference type="EMBL" id="GKV09048.1"/>
    </source>
</evidence>
<keyword evidence="3" id="KW-1185">Reference proteome</keyword>
<organism evidence="2 3">
    <name type="scientific">Rubroshorea leprosula</name>
    <dbReference type="NCBI Taxonomy" id="152421"/>
    <lineage>
        <taxon>Eukaryota</taxon>
        <taxon>Viridiplantae</taxon>
        <taxon>Streptophyta</taxon>
        <taxon>Embryophyta</taxon>
        <taxon>Tracheophyta</taxon>
        <taxon>Spermatophyta</taxon>
        <taxon>Magnoliopsida</taxon>
        <taxon>eudicotyledons</taxon>
        <taxon>Gunneridae</taxon>
        <taxon>Pentapetalae</taxon>
        <taxon>rosids</taxon>
        <taxon>malvids</taxon>
        <taxon>Malvales</taxon>
        <taxon>Dipterocarpaceae</taxon>
        <taxon>Rubroshorea</taxon>
    </lineage>
</organism>
<feature type="region of interest" description="Disordered" evidence="1">
    <location>
        <begin position="41"/>
        <end position="64"/>
    </location>
</feature>
<comment type="caution">
    <text evidence="2">The sequence shown here is derived from an EMBL/GenBank/DDBJ whole genome shotgun (WGS) entry which is preliminary data.</text>
</comment>
<dbReference type="EMBL" id="BPVZ01000030">
    <property type="protein sequence ID" value="GKV09048.1"/>
    <property type="molecule type" value="Genomic_DNA"/>
</dbReference>